<protein>
    <submittedName>
        <fullName evidence="1">Uncharacterized protein</fullName>
    </submittedName>
</protein>
<accession>A0AB39MEE9</accession>
<evidence type="ECO:0000313" key="1">
    <source>
        <dbReference type="EMBL" id="XDQ04327.1"/>
    </source>
</evidence>
<dbReference type="EMBL" id="CP163431">
    <property type="protein sequence ID" value="XDQ04327.1"/>
    <property type="molecule type" value="Genomic_DNA"/>
</dbReference>
<organism evidence="1">
    <name type="scientific">Streptomyces sp. R08</name>
    <dbReference type="NCBI Taxonomy" id="3238624"/>
    <lineage>
        <taxon>Bacteria</taxon>
        <taxon>Bacillati</taxon>
        <taxon>Actinomycetota</taxon>
        <taxon>Actinomycetes</taxon>
        <taxon>Kitasatosporales</taxon>
        <taxon>Streptomycetaceae</taxon>
        <taxon>Streptomyces</taxon>
    </lineage>
</organism>
<reference evidence="1" key="1">
    <citation type="submission" date="2024-07" db="EMBL/GenBank/DDBJ databases">
        <authorList>
            <person name="Yu S.T."/>
        </authorList>
    </citation>
    <scope>NUCLEOTIDE SEQUENCE</scope>
    <source>
        <strain evidence="1">R08</strain>
    </source>
</reference>
<sequence length="170" mass="19421">MGLFDKLTGTQRPPAGLAPLAAEDVRTALLGLNRPDVPYVIRYGAAEHADLVAEWRIAEPAWRNFFIESQLTHAVQIRMRLVQEDHEVRAIEEQREVTRVGSPPRLRIASEYSRGQDRTVTRQWTIERKDSGRLEATETFRFDAAELRDPLRSAVLEAGWTWRGVVFGKL</sequence>
<proteinExistence type="predicted"/>
<name>A0AB39MEE9_9ACTN</name>
<dbReference type="RefSeq" id="WP_369189943.1">
    <property type="nucleotide sequence ID" value="NZ_CP163431.1"/>
</dbReference>
<dbReference type="AlphaFoldDB" id="A0AB39MEE9"/>
<gene>
    <name evidence="1" type="ORF">AB5J58_31080</name>
</gene>